<dbReference type="AlphaFoldDB" id="A0A9Q0BNE7"/>
<dbReference type="OrthoDB" id="8056137at2759"/>
<reference evidence="1" key="1">
    <citation type="journal article" date="2023" name="Genome Biol. Evol.">
        <title>Long-read-based Genome Assembly of Drosophila gunungcola Reveals Fewer Chemosensory Genes in Flower-breeding Species.</title>
        <authorList>
            <person name="Negi A."/>
            <person name="Liao B.Y."/>
            <person name="Yeh S.D."/>
        </authorList>
    </citation>
    <scope>NUCLEOTIDE SEQUENCE</scope>
    <source>
        <strain evidence="1">Sukarami</strain>
    </source>
</reference>
<organism evidence="1 2">
    <name type="scientific">Drosophila gunungcola</name>
    <name type="common">fruit fly</name>
    <dbReference type="NCBI Taxonomy" id="103775"/>
    <lineage>
        <taxon>Eukaryota</taxon>
        <taxon>Metazoa</taxon>
        <taxon>Ecdysozoa</taxon>
        <taxon>Arthropoda</taxon>
        <taxon>Hexapoda</taxon>
        <taxon>Insecta</taxon>
        <taxon>Pterygota</taxon>
        <taxon>Neoptera</taxon>
        <taxon>Endopterygota</taxon>
        <taxon>Diptera</taxon>
        <taxon>Brachycera</taxon>
        <taxon>Muscomorpha</taxon>
        <taxon>Ephydroidea</taxon>
        <taxon>Drosophilidae</taxon>
        <taxon>Drosophila</taxon>
        <taxon>Sophophora</taxon>
    </lineage>
</organism>
<name>A0A9Q0BNE7_9MUSC</name>
<evidence type="ECO:0000313" key="1">
    <source>
        <dbReference type="EMBL" id="KAI8037849.1"/>
    </source>
</evidence>
<proteinExistence type="predicted"/>
<evidence type="ECO:0000313" key="2">
    <source>
        <dbReference type="Proteomes" id="UP001059596"/>
    </source>
</evidence>
<dbReference type="Proteomes" id="UP001059596">
    <property type="component" value="Unassembled WGS sequence"/>
</dbReference>
<sequence>MAYETLLNTTYSPTVCPKKTYTPAKAMKKIFKVACKIFKASGHQPLKNQTIPKELPLPISDEEFQNSQNEKLEAELAQL</sequence>
<dbReference type="EMBL" id="JAMKOV010000010">
    <property type="protein sequence ID" value="KAI8037849.1"/>
    <property type="molecule type" value="Genomic_DNA"/>
</dbReference>
<comment type="caution">
    <text evidence="1">The sequence shown here is derived from an EMBL/GenBank/DDBJ whole genome shotgun (WGS) entry which is preliminary data.</text>
</comment>
<evidence type="ECO:0008006" key="3">
    <source>
        <dbReference type="Google" id="ProtNLM"/>
    </source>
</evidence>
<keyword evidence="2" id="KW-1185">Reference proteome</keyword>
<accession>A0A9Q0BNE7</accession>
<protein>
    <recommendedName>
        <fullName evidence="3">Bearded</fullName>
    </recommendedName>
</protein>
<gene>
    <name evidence="1" type="ORF">M5D96_009350</name>
</gene>